<evidence type="ECO:0000256" key="4">
    <source>
        <dbReference type="ARBA" id="ARBA00022692"/>
    </source>
</evidence>
<dbReference type="GO" id="GO:0055085">
    <property type="term" value="P:transmembrane transport"/>
    <property type="evidence" value="ECO:0007669"/>
    <property type="project" value="InterPro"/>
</dbReference>
<gene>
    <name evidence="12" type="ORF">DW885_11550</name>
    <name evidence="11" type="ORF">DWV67_03345</name>
    <name evidence="10" type="ORF">DWX53_00225</name>
    <name evidence="9" type="ORF">DXB12_04060</name>
</gene>
<evidence type="ECO:0000313" key="13">
    <source>
        <dbReference type="Proteomes" id="UP000261055"/>
    </source>
</evidence>
<feature type="transmembrane region" description="Helical" evidence="7">
    <location>
        <begin position="79"/>
        <end position="99"/>
    </location>
</feature>
<dbReference type="Proteomes" id="UP000284883">
    <property type="component" value="Unassembled WGS sequence"/>
</dbReference>
<proteinExistence type="inferred from homology"/>
<dbReference type="SUPFAM" id="SSF160964">
    <property type="entry name" value="MalF N-terminal region-like"/>
    <property type="match status" value="1"/>
</dbReference>
<evidence type="ECO:0000256" key="2">
    <source>
        <dbReference type="ARBA" id="ARBA00022448"/>
    </source>
</evidence>
<evidence type="ECO:0000313" key="14">
    <source>
        <dbReference type="Proteomes" id="UP000266376"/>
    </source>
</evidence>
<keyword evidence="3" id="KW-1003">Cell membrane</keyword>
<organism evidence="11 14">
    <name type="scientific">Dorea formicigenerans</name>
    <dbReference type="NCBI Taxonomy" id="39486"/>
    <lineage>
        <taxon>Bacteria</taxon>
        <taxon>Bacillati</taxon>
        <taxon>Bacillota</taxon>
        <taxon>Clostridia</taxon>
        <taxon>Lachnospirales</taxon>
        <taxon>Lachnospiraceae</taxon>
        <taxon>Dorea</taxon>
    </lineage>
</organism>
<dbReference type="PROSITE" id="PS50928">
    <property type="entry name" value="ABC_TM1"/>
    <property type="match status" value="1"/>
</dbReference>
<comment type="caution">
    <text evidence="11">The sequence shown here is derived from an EMBL/GenBank/DDBJ whole genome shotgun (WGS) entry which is preliminary data.</text>
</comment>
<reference evidence="13 14" key="1">
    <citation type="submission" date="2018-08" db="EMBL/GenBank/DDBJ databases">
        <title>A genome reference for cultivated species of the human gut microbiota.</title>
        <authorList>
            <person name="Zou Y."/>
            <person name="Xue W."/>
            <person name="Luo G."/>
        </authorList>
    </citation>
    <scope>NUCLEOTIDE SEQUENCE [LARGE SCALE GENOMIC DNA]</scope>
    <source>
        <strain evidence="11 14">AF12-11</strain>
        <strain evidence="10 15">AF19-4AC</strain>
        <strain evidence="12 16">AM40-15AC</strain>
        <strain evidence="9 13">OM02-12</strain>
    </source>
</reference>
<protein>
    <submittedName>
        <fullName evidence="11">Sugar ABC transporter permease</fullName>
    </submittedName>
</protein>
<evidence type="ECO:0000256" key="3">
    <source>
        <dbReference type="ARBA" id="ARBA00022475"/>
    </source>
</evidence>
<feature type="transmembrane region" description="Helical" evidence="7">
    <location>
        <begin position="12"/>
        <end position="34"/>
    </location>
</feature>
<dbReference type="RefSeq" id="WP_117613007.1">
    <property type="nucleotide sequence ID" value="NZ_JBBNJA010000003.1"/>
</dbReference>
<dbReference type="InterPro" id="IPR000515">
    <property type="entry name" value="MetI-like"/>
</dbReference>
<feature type="transmembrane region" description="Helical" evidence="7">
    <location>
        <begin position="162"/>
        <end position="183"/>
    </location>
</feature>
<keyword evidence="4 7" id="KW-0812">Transmembrane</keyword>
<dbReference type="EMBL" id="QRWH01000001">
    <property type="protein sequence ID" value="RGT12024.1"/>
    <property type="molecule type" value="Genomic_DNA"/>
</dbReference>
<dbReference type="EMBL" id="QSAJ01000005">
    <property type="protein sequence ID" value="RGW55087.1"/>
    <property type="molecule type" value="Genomic_DNA"/>
</dbReference>
<dbReference type="GO" id="GO:0005886">
    <property type="term" value="C:plasma membrane"/>
    <property type="evidence" value="ECO:0007669"/>
    <property type="project" value="UniProtKB-SubCell"/>
</dbReference>
<comment type="subcellular location">
    <subcellularLocation>
        <location evidence="1 7">Cell membrane</location>
        <topology evidence="1 7">Multi-pass membrane protein</topology>
    </subcellularLocation>
</comment>
<evidence type="ECO:0000313" key="16">
    <source>
        <dbReference type="Proteomes" id="UP000284883"/>
    </source>
</evidence>
<dbReference type="AlphaFoldDB" id="A0A395XRI0"/>
<dbReference type="InterPro" id="IPR035906">
    <property type="entry name" value="MetI-like_sf"/>
</dbReference>
<dbReference type="Pfam" id="PF00528">
    <property type="entry name" value="BPD_transp_1"/>
    <property type="match status" value="1"/>
</dbReference>
<feature type="domain" description="ABC transmembrane type-1" evidence="8">
    <location>
        <begin position="73"/>
        <end position="287"/>
    </location>
</feature>
<feature type="transmembrane region" description="Helical" evidence="7">
    <location>
        <begin position="111"/>
        <end position="130"/>
    </location>
</feature>
<evidence type="ECO:0000256" key="7">
    <source>
        <dbReference type="RuleBase" id="RU363032"/>
    </source>
</evidence>
<keyword evidence="5 7" id="KW-1133">Transmembrane helix</keyword>
<evidence type="ECO:0000259" key="8">
    <source>
        <dbReference type="PROSITE" id="PS50928"/>
    </source>
</evidence>
<sequence length="304" mass="35166">MRNSPYKFFQRYKAWCYLLPALLILGVFQIYPIIKSFFMGFYTEFDYINGIVYQWGTDNFIKVLEDPDFLLAIKNTCKLVIFAAPLSIGISLLFAVLLNSNILLRKFFQSIYFLPFVTSMVAVSIVWAWMLNKDFGLVNAVLKVFGISKVAWLTDPKMTLPILVVLSIWKGLGYRVIIFLAGLQNIDQRYYLAARMDGAKSIKRFWHVTLPQLRPTILFLSVTTIIDVFKTFDEVYIMYGNEAGPLKSGLTIVYYIFTKFYRHWEFSSAAAAAFILFLIILCITLAQFVIVKVYRLCKEARDCE</sequence>
<evidence type="ECO:0000313" key="15">
    <source>
        <dbReference type="Proteomes" id="UP000283630"/>
    </source>
</evidence>
<evidence type="ECO:0000313" key="12">
    <source>
        <dbReference type="EMBL" id="RHB37399.1"/>
    </source>
</evidence>
<dbReference type="Proteomes" id="UP000266376">
    <property type="component" value="Unassembled WGS sequence"/>
</dbReference>
<evidence type="ECO:0000256" key="5">
    <source>
        <dbReference type="ARBA" id="ARBA00022989"/>
    </source>
</evidence>
<dbReference type="Gene3D" id="1.10.3720.10">
    <property type="entry name" value="MetI-like"/>
    <property type="match status" value="1"/>
</dbReference>
<dbReference type="PANTHER" id="PTHR30193:SF37">
    <property type="entry name" value="INNER MEMBRANE ABC TRANSPORTER PERMEASE PROTEIN YCJO"/>
    <property type="match status" value="1"/>
</dbReference>
<dbReference type="InterPro" id="IPR051393">
    <property type="entry name" value="ABC_transporter_permease"/>
</dbReference>
<dbReference type="EMBL" id="QSGQ01000008">
    <property type="protein sequence ID" value="RHB37399.1"/>
    <property type="molecule type" value="Genomic_DNA"/>
</dbReference>
<feature type="transmembrane region" description="Helical" evidence="7">
    <location>
        <begin position="269"/>
        <end position="291"/>
    </location>
</feature>
<dbReference type="SUPFAM" id="SSF161098">
    <property type="entry name" value="MetI-like"/>
    <property type="match status" value="1"/>
</dbReference>
<name>A0A395XRI0_9FIRM</name>
<accession>A0A395XRI0</accession>
<comment type="similarity">
    <text evidence="7">Belongs to the binding-protein-dependent transport system permease family.</text>
</comment>
<keyword evidence="2 7" id="KW-0813">Transport</keyword>
<dbReference type="EMBL" id="QSVQ01000003">
    <property type="protein sequence ID" value="RGO53372.1"/>
    <property type="molecule type" value="Genomic_DNA"/>
</dbReference>
<evidence type="ECO:0000256" key="6">
    <source>
        <dbReference type="ARBA" id="ARBA00023136"/>
    </source>
</evidence>
<dbReference type="PANTHER" id="PTHR30193">
    <property type="entry name" value="ABC TRANSPORTER PERMEASE PROTEIN"/>
    <property type="match status" value="1"/>
</dbReference>
<evidence type="ECO:0000313" key="9">
    <source>
        <dbReference type="EMBL" id="RGO53372.1"/>
    </source>
</evidence>
<dbReference type="CDD" id="cd06261">
    <property type="entry name" value="TM_PBP2"/>
    <property type="match status" value="1"/>
</dbReference>
<feature type="transmembrane region" description="Helical" evidence="7">
    <location>
        <begin position="204"/>
        <end position="226"/>
    </location>
</feature>
<dbReference type="Proteomes" id="UP000283630">
    <property type="component" value="Unassembled WGS sequence"/>
</dbReference>
<evidence type="ECO:0000256" key="1">
    <source>
        <dbReference type="ARBA" id="ARBA00004651"/>
    </source>
</evidence>
<keyword evidence="13" id="KW-1185">Reference proteome</keyword>
<evidence type="ECO:0000313" key="10">
    <source>
        <dbReference type="EMBL" id="RGT12024.1"/>
    </source>
</evidence>
<evidence type="ECO:0000313" key="11">
    <source>
        <dbReference type="EMBL" id="RGW55087.1"/>
    </source>
</evidence>
<dbReference type="Proteomes" id="UP000261055">
    <property type="component" value="Unassembled WGS sequence"/>
</dbReference>
<keyword evidence="6 7" id="KW-0472">Membrane</keyword>